<dbReference type="InterPro" id="IPR032675">
    <property type="entry name" value="LRR_dom_sf"/>
</dbReference>
<protein>
    <recommendedName>
        <fullName evidence="3">F-box domain-containing protein</fullName>
    </recommendedName>
</protein>
<evidence type="ECO:0000313" key="1">
    <source>
        <dbReference type="EMBL" id="PIL24813.1"/>
    </source>
</evidence>
<dbReference type="Proteomes" id="UP000230002">
    <property type="component" value="Unassembled WGS sequence"/>
</dbReference>
<dbReference type="Gene3D" id="3.80.10.10">
    <property type="entry name" value="Ribonuclease Inhibitor"/>
    <property type="match status" value="1"/>
</dbReference>
<organism evidence="1 2">
    <name type="scientific">Ganoderma sinense ZZ0214-1</name>
    <dbReference type="NCBI Taxonomy" id="1077348"/>
    <lineage>
        <taxon>Eukaryota</taxon>
        <taxon>Fungi</taxon>
        <taxon>Dikarya</taxon>
        <taxon>Basidiomycota</taxon>
        <taxon>Agaricomycotina</taxon>
        <taxon>Agaricomycetes</taxon>
        <taxon>Polyporales</taxon>
        <taxon>Polyporaceae</taxon>
        <taxon>Ganoderma</taxon>
    </lineage>
</organism>
<dbReference type="EMBL" id="AYKW01000056">
    <property type="protein sequence ID" value="PIL24813.1"/>
    <property type="molecule type" value="Genomic_DNA"/>
</dbReference>
<comment type="caution">
    <text evidence="1">The sequence shown here is derived from an EMBL/GenBank/DDBJ whole genome shotgun (WGS) entry which is preliminary data.</text>
</comment>
<dbReference type="AlphaFoldDB" id="A0A2G8RTJ5"/>
<proteinExistence type="predicted"/>
<evidence type="ECO:0008006" key="3">
    <source>
        <dbReference type="Google" id="ProtNLM"/>
    </source>
</evidence>
<accession>A0A2G8RTJ5</accession>
<reference evidence="1 2" key="1">
    <citation type="journal article" date="2015" name="Sci. Rep.">
        <title>Chromosome-level genome map provides insights into diverse defense mechanisms in the medicinal fungus Ganoderma sinense.</title>
        <authorList>
            <person name="Zhu Y."/>
            <person name="Xu J."/>
            <person name="Sun C."/>
            <person name="Zhou S."/>
            <person name="Xu H."/>
            <person name="Nelson D.R."/>
            <person name="Qian J."/>
            <person name="Song J."/>
            <person name="Luo H."/>
            <person name="Xiang L."/>
            <person name="Li Y."/>
            <person name="Xu Z."/>
            <person name="Ji A."/>
            <person name="Wang L."/>
            <person name="Lu S."/>
            <person name="Hayward A."/>
            <person name="Sun W."/>
            <person name="Li X."/>
            <person name="Schwartz D.C."/>
            <person name="Wang Y."/>
            <person name="Chen S."/>
        </authorList>
    </citation>
    <scope>NUCLEOTIDE SEQUENCE [LARGE SCALE GENOMIC DNA]</scope>
    <source>
        <strain evidence="1 2">ZZ0214-1</strain>
    </source>
</reference>
<name>A0A2G8RTJ5_9APHY</name>
<dbReference type="OrthoDB" id="2750355at2759"/>
<gene>
    <name evidence="1" type="ORF">GSI_12699</name>
</gene>
<evidence type="ECO:0000313" key="2">
    <source>
        <dbReference type="Proteomes" id="UP000230002"/>
    </source>
</evidence>
<sequence length="601" mass="65953">MQALFTSAIEALLGLRLSPYTPPLQSPQSTPPAQLPTLHDDILLAVLSCSSRQTIISMMATCHVLYHEGAKIILRNWPVALESVGSEHKARSLLRFLQAEQLSRCSYIRNLYVSMQPMPTAIAKSLADLLPRMTSLRSLFLDIEQALRYHPSLFSAFAALPSIEDLVVTGGERSCELIQSLPSHLVSAQLFFTPPNEEARQRLFSNPAFHPLVMLQRSAPTLKTLTCGFWCDINPRVLFSLPRVSYPNMHTFVFYESRSPTLAPYAKSFPRLAHLAVAETSLKPRWLPAHSQLAARERNLNLARSCSRDAPSWTRLCDYTGRLVDLWFLGLSCNIPRLILDDTPAERPPLALTDVVACARPRELSITFSRCSLTNVLDSDLLNALGTEGGSHLRRLALSIELDAEDRDLDVGQALDDIAAGISRLNLTHVRIELNDLGLAKPDKGAGATKTRSPGPAHTWMFEVESATAAPNSSNGAGALLSRVLASVPTPVSQAARHPLDEFNVQAFMSRLALSIPTLQDAFVSIQSPTTRKHGVITPGATRYARLKRRAPASGSVPMSDSRWAMCKEAGCEQQSANDWVAVRAHGAENHIVNKMLAGSR</sequence>
<dbReference type="SUPFAM" id="SSF52047">
    <property type="entry name" value="RNI-like"/>
    <property type="match status" value="1"/>
</dbReference>
<keyword evidence="2" id="KW-1185">Reference proteome</keyword>